<gene>
    <name evidence="2" type="primary">VSG1</name>
</gene>
<reference evidence="2" key="2">
    <citation type="submission" date="2016-06" db="EMBL/GenBank/DDBJ databases">
        <title>The genome of a short-lived fish provides insights into sex chromosome evolution and the genetic control of aging.</title>
        <authorList>
            <person name="Reichwald K."/>
            <person name="Felder M."/>
            <person name="Petzold A."/>
            <person name="Koch P."/>
            <person name="Groth M."/>
            <person name="Platzer M."/>
        </authorList>
    </citation>
    <scope>NUCLEOTIDE SEQUENCE</scope>
    <source>
        <tissue evidence="2">Brain</tissue>
    </source>
</reference>
<sequence length="33" mass="3674">WFPSVGATAEPTGSGYLVPQRHTRQQQSSNSWL</sequence>
<dbReference type="EMBL" id="HAEF01009801">
    <property type="protein sequence ID" value="SBR49210.1"/>
    <property type="molecule type" value="Transcribed_RNA"/>
</dbReference>
<reference evidence="2" key="1">
    <citation type="submission" date="2016-05" db="EMBL/GenBank/DDBJ databases">
        <authorList>
            <person name="Lavstsen T."/>
            <person name="Jespersen J.S."/>
        </authorList>
    </citation>
    <scope>NUCLEOTIDE SEQUENCE</scope>
    <source>
        <tissue evidence="2">Brain</tissue>
    </source>
</reference>
<dbReference type="AlphaFoldDB" id="A0A1A8LWQ4"/>
<feature type="region of interest" description="Disordered" evidence="1">
    <location>
        <begin position="1"/>
        <end position="33"/>
    </location>
</feature>
<protein>
    <submittedName>
        <fullName evidence="2">Vessel-specific 1</fullName>
    </submittedName>
</protein>
<evidence type="ECO:0000256" key="1">
    <source>
        <dbReference type="SAM" id="MobiDB-lite"/>
    </source>
</evidence>
<proteinExistence type="predicted"/>
<organism evidence="2">
    <name type="scientific">Nothobranchius pienaari</name>
    <dbReference type="NCBI Taxonomy" id="704102"/>
    <lineage>
        <taxon>Eukaryota</taxon>
        <taxon>Metazoa</taxon>
        <taxon>Chordata</taxon>
        <taxon>Craniata</taxon>
        <taxon>Vertebrata</taxon>
        <taxon>Euteleostomi</taxon>
        <taxon>Actinopterygii</taxon>
        <taxon>Neopterygii</taxon>
        <taxon>Teleostei</taxon>
        <taxon>Neoteleostei</taxon>
        <taxon>Acanthomorphata</taxon>
        <taxon>Ovalentaria</taxon>
        <taxon>Atherinomorphae</taxon>
        <taxon>Cyprinodontiformes</taxon>
        <taxon>Nothobranchiidae</taxon>
        <taxon>Nothobranchius</taxon>
    </lineage>
</organism>
<feature type="non-terminal residue" evidence="2">
    <location>
        <position position="1"/>
    </location>
</feature>
<evidence type="ECO:0000313" key="2">
    <source>
        <dbReference type="EMBL" id="SBR49210.1"/>
    </source>
</evidence>
<name>A0A1A8LWQ4_9TELE</name>
<feature type="non-terminal residue" evidence="2">
    <location>
        <position position="33"/>
    </location>
</feature>
<accession>A0A1A8LWQ4</accession>